<protein>
    <recommendedName>
        <fullName evidence="9">Leptin receptor overlapping transcript-like 1</fullName>
    </recommendedName>
</protein>
<evidence type="ECO:0000256" key="1">
    <source>
        <dbReference type="ARBA" id="ARBA00004141"/>
    </source>
</evidence>
<dbReference type="EMBL" id="CAJPEV010002038">
    <property type="protein sequence ID" value="CAG0895403.1"/>
    <property type="molecule type" value="Genomic_DNA"/>
</dbReference>
<dbReference type="EMBL" id="LR901555">
    <property type="protein sequence ID" value="CAD7248876.1"/>
    <property type="molecule type" value="Genomic_DNA"/>
</dbReference>
<feature type="transmembrane region" description="Helical" evidence="6">
    <location>
        <begin position="107"/>
        <end position="131"/>
    </location>
</feature>
<accession>A0A7R8XJJ7</accession>
<evidence type="ECO:0000313" key="8">
    <source>
        <dbReference type="Proteomes" id="UP000677054"/>
    </source>
</evidence>
<dbReference type="OrthoDB" id="14246at2759"/>
<dbReference type="GO" id="GO:0016020">
    <property type="term" value="C:membrane"/>
    <property type="evidence" value="ECO:0007669"/>
    <property type="project" value="UniProtKB-SubCell"/>
</dbReference>
<feature type="transmembrane region" description="Helical" evidence="6">
    <location>
        <begin position="15"/>
        <end position="35"/>
    </location>
</feature>
<feature type="transmembrane region" description="Helical" evidence="6">
    <location>
        <begin position="42"/>
        <end position="64"/>
    </location>
</feature>
<keyword evidence="4 6" id="KW-1133">Transmembrane helix</keyword>
<dbReference type="Proteomes" id="UP000677054">
    <property type="component" value="Unassembled WGS sequence"/>
</dbReference>
<dbReference type="GO" id="GO:0005768">
    <property type="term" value="C:endosome"/>
    <property type="evidence" value="ECO:0007669"/>
    <property type="project" value="TreeGrafter"/>
</dbReference>
<comment type="subcellular location">
    <subcellularLocation>
        <location evidence="1">Membrane</location>
        <topology evidence="1">Multi-pass membrane protein</topology>
    </subcellularLocation>
</comment>
<evidence type="ECO:0008006" key="9">
    <source>
        <dbReference type="Google" id="ProtNLM"/>
    </source>
</evidence>
<keyword evidence="5 6" id="KW-0472">Membrane</keyword>
<evidence type="ECO:0000313" key="7">
    <source>
        <dbReference type="EMBL" id="CAD7248876.1"/>
    </source>
</evidence>
<dbReference type="GO" id="GO:0032511">
    <property type="term" value="P:late endosome to vacuole transport via multivesicular body sorting pathway"/>
    <property type="evidence" value="ECO:0007669"/>
    <property type="project" value="TreeGrafter"/>
</dbReference>
<evidence type="ECO:0000256" key="5">
    <source>
        <dbReference type="ARBA" id="ARBA00023136"/>
    </source>
</evidence>
<keyword evidence="3 6" id="KW-0812">Transmembrane</keyword>
<evidence type="ECO:0000256" key="6">
    <source>
        <dbReference type="SAM" id="Phobius"/>
    </source>
</evidence>
<evidence type="ECO:0000256" key="2">
    <source>
        <dbReference type="ARBA" id="ARBA00005645"/>
    </source>
</evidence>
<comment type="similarity">
    <text evidence="2">Belongs to the OB-RGRP/VPS55 family.</text>
</comment>
<dbReference type="PANTHER" id="PTHR12050:SF0">
    <property type="entry name" value="RH04491P"/>
    <property type="match status" value="1"/>
</dbReference>
<name>A0A7R8XJJ7_9CRUS</name>
<dbReference type="PROSITE" id="PS51257">
    <property type="entry name" value="PROKAR_LIPOPROTEIN"/>
    <property type="match status" value="1"/>
</dbReference>
<evidence type="ECO:0000256" key="4">
    <source>
        <dbReference type="ARBA" id="ARBA00022989"/>
    </source>
</evidence>
<feature type="transmembrane region" description="Helical" evidence="6">
    <location>
        <begin position="76"/>
        <end position="95"/>
    </location>
</feature>
<proteinExistence type="inferred from homology"/>
<dbReference type="InterPro" id="IPR007262">
    <property type="entry name" value="Vps55/LEPROT"/>
</dbReference>
<keyword evidence="8" id="KW-1185">Reference proteome</keyword>
<reference evidence="7" key="1">
    <citation type="submission" date="2020-11" db="EMBL/GenBank/DDBJ databases">
        <authorList>
            <person name="Tran Van P."/>
        </authorList>
    </citation>
    <scope>NUCLEOTIDE SEQUENCE</scope>
</reference>
<gene>
    <name evidence="7" type="ORF">DSTB1V02_LOCUS8683</name>
</gene>
<dbReference type="AlphaFoldDB" id="A0A7R8XJJ7"/>
<dbReference type="Pfam" id="PF04133">
    <property type="entry name" value="Vps55"/>
    <property type="match status" value="1"/>
</dbReference>
<evidence type="ECO:0000256" key="3">
    <source>
        <dbReference type="ARBA" id="ARBA00022692"/>
    </source>
</evidence>
<organism evidence="7">
    <name type="scientific">Darwinula stevensoni</name>
    <dbReference type="NCBI Taxonomy" id="69355"/>
    <lineage>
        <taxon>Eukaryota</taxon>
        <taxon>Metazoa</taxon>
        <taxon>Ecdysozoa</taxon>
        <taxon>Arthropoda</taxon>
        <taxon>Crustacea</taxon>
        <taxon>Oligostraca</taxon>
        <taxon>Ostracoda</taxon>
        <taxon>Podocopa</taxon>
        <taxon>Podocopida</taxon>
        <taxon>Darwinulocopina</taxon>
        <taxon>Darwinuloidea</taxon>
        <taxon>Darwinulidae</taxon>
        <taxon>Darwinula</taxon>
    </lineage>
</organism>
<dbReference type="PANTHER" id="PTHR12050">
    <property type="entry name" value="LEPTIN RECEPTOR-RELATED"/>
    <property type="match status" value="1"/>
</dbReference>
<sequence length="142" mass="15649">MLGEATKVTFAMKGLIALAFAGSIGMTFVVLACALQQYNNWWPFFVIVFYLLSPIPMVIARRYRDEMQASSVCHELAIFITTGIIISAFGLPMVLARAPRSQPVIEWGACGLVLAGNIVVFITILGFFIAFDSEDVDYSIWA</sequence>